<organism evidence="2 3">
    <name type="scientific">Desulfovibrio piger</name>
    <dbReference type="NCBI Taxonomy" id="901"/>
    <lineage>
        <taxon>Bacteria</taxon>
        <taxon>Pseudomonadati</taxon>
        <taxon>Thermodesulfobacteriota</taxon>
        <taxon>Desulfovibrionia</taxon>
        <taxon>Desulfovibrionales</taxon>
        <taxon>Desulfovibrionaceae</taxon>
        <taxon>Desulfovibrio</taxon>
    </lineage>
</organism>
<proteinExistence type="predicted"/>
<evidence type="ECO:0000313" key="3">
    <source>
        <dbReference type="Proteomes" id="UP000186323"/>
    </source>
</evidence>
<feature type="compositionally biased region" description="Basic and acidic residues" evidence="1">
    <location>
        <begin position="1"/>
        <end position="17"/>
    </location>
</feature>
<protein>
    <submittedName>
        <fullName evidence="2">Uncharacterized protein</fullName>
    </submittedName>
</protein>
<gene>
    <name evidence="2" type="ORF">DESPIGER_2381</name>
</gene>
<feature type="region of interest" description="Disordered" evidence="1">
    <location>
        <begin position="1"/>
        <end position="30"/>
    </location>
</feature>
<dbReference type="Proteomes" id="UP000186323">
    <property type="component" value="Chromosome I"/>
</dbReference>
<accession>A0A1K1LHN1</accession>
<name>A0A1K1LHN1_9BACT</name>
<dbReference type="EMBL" id="LT630450">
    <property type="protein sequence ID" value="SFV74202.1"/>
    <property type="molecule type" value="Genomic_DNA"/>
</dbReference>
<feature type="region of interest" description="Disordered" evidence="1">
    <location>
        <begin position="62"/>
        <end position="83"/>
    </location>
</feature>
<dbReference type="AlphaFoldDB" id="A0A1K1LHN1"/>
<keyword evidence="3" id="KW-1185">Reference proteome</keyword>
<feature type="compositionally biased region" description="Basic residues" evidence="1">
    <location>
        <begin position="71"/>
        <end position="83"/>
    </location>
</feature>
<sequence length="83" mass="9031">MHGQLRDRCGWKKDGKAGKAGAGRRGRTAAMTCRCPGRPCPVRLSRQDPPFLIQAATQVKTGHACAGPGKTLHRKHETRSRIS</sequence>
<evidence type="ECO:0000313" key="2">
    <source>
        <dbReference type="EMBL" id="SFV74202.1"/>
    </source>
</evidence>
<evidence type="ECO:0000256" key="1">
    <source>
        <dbReference type="SAM" id="MobiDB-lite"/>
    </source>
</evidence>
<reference evidence="3" key="1">
    <citation type="submission" date="2016-10" db="EMBL/GenBank/DDBJ databases">
        <authorList>
            <person name="Wegmann U."/>
        </authorList>
    </citation>
    <scope>NUCLEOTIDE SEQUENCE [LARGE SCALE GENOMIC DNA]</scope>
</reference>
<dbReference type="KEGG" id="dpg:DESPIGER_2381"/>